<gene>
    <name evidence="2" type="ORF">LSAT_V11C300126830</name>
</gene>
<protein>
    <submittedName>
        <fullName evidence="2">Uncharacterized protein</fullName>
    </submittedName>
</protein>
<reference evidence="2 3" key="1">
    <citation type="journal article" date="2017" name="Nat. Commun.">
        <title>Genome assembly with in vitro proximity ligation data and whole-genome triplication in lettuce.</title>
        <authorList>
            <person name="Reyes-Chin-Wo S."/>
            <person name="Wang Z."/>
            <person name="Yang X."/>
            <person name="Kozik A."/>
            <person name="Arikit S."/>
            <person name="Song C."/>
            <person name="Xia L."/>
            <person name="Froenicke L."/>
            <person name="Lavelle D.O."/>
            <person name="Truco M.J."/>
            <person name="Xia R."/>
            <person name="Zhu S."/>
            <person name="Xu C."/>
            <person name="Xu H."/>
            <person name="Xu X."/>
            <person name="Cox K."/>
            <person name="Korf I."/>
            <person name="Meyers B.C."/>
            <person name="Michelmore R.W."/>
        </authorList>
    </citation>
    <scope>NUCLEOTIDE SEQUENCE [LARGE SCALE GENOMIC DNA]</scope>
    <source>
        <strain evidence="3">cv. Salinas</strain>
        <tissue evidence="2">Seedlings</tissue>
    </source>
</reference>
<evidence type="ECO:0000313" key="2">
    <source>
        <dbReference type="EMBL" id="KAJ0217840.1"/>
    </source>
</evidence>
<evidence type="ECO:0000256" key="1">
    <source>
        <dbReference type="SAM" id="SignalP"/>
    </source>
</evidence>
<feature type="chain" id="PRO_5040414820" evidence="1">
    <location>
        <begin position="21"/>
        <end position="130"/>
    </location>
</feature>
<keyword evidence="3" id="KW-1185">Reference proteome</keyword>
<dbReference type="AlphaFoldDB" id="A0A9R1XK87"/>
<name>A0A9R1XK87_LACSA</name>
<proteinExistence type="predicted"/>
<keyword evidence="1" id="KW-0732">Signal</keyword>
<accession>A0A9R1XK87</accession>
<feature type="signal peptide" evidence="1">
    <location>
        <begin position="1"/>
        <end position="20"/>
    </location>
</feature>
<comment type="caution">
    <text evidence="2">The sequence shown here is derived from an EMBL/GenBank/DDBJ whole genome shotgun (WGS) entry which is preliminary data.</text>
</comment>
<organism evidence="2 3">
    <name type="scientific">Lactuca sativa</name>
    <name type="common">Garden lettuce</name>
    <dbReference type="NCBI Taxonomy" id="4236"/>
    <lineage>
        <taxon>Eukaryota</taxon>
        <taxon>Viridiplantae</taxon>
        <taxon>Streptophyta</taxon>
        <taxon>Embryophyta</taxon>
        <taxon>Tracheophyta</taxon>
        <taxon>Spermatophyta</taxon>
        <taxon>Magnoliopsida</taxon>
        <taxon>eudicotyledons</taxon>
        <taxon>Gunneridae</taxon>
        <taxon>Pentapetalae</taxon>
        <taxon>asterids</taxon>
        <taxon>campanulids</taxon>
        <taxon>Asterales</taxon>
        <taxon>Asteraceae</taxon>
        <taxon>Cichorioideae</taxon>
        <taxon>Cichorieae</taxon>
        <taxon>Lactucinae</taxon>
        <taxon>Lactuca</taxon>
    </lineage>
</organism>
<evidence type="ECO:0000313" key="3">
    <source>
        <dbReference type="Proteomes" id="UP000235145"/>
    </source>
</evidence>
<dbReference type="Proteomes" id="UP000235145">
    <property type="component" value="Unassembled WGS sequence"/>
</dbReference>
<dbReference type="EMBL" id="NBSK02000003">
    <property type="protein sequence ID" value="KAJ0217840.1"/>
    <property type="molecule type" value="Genomic_DNA"/>
</dbReference>
<sequence length="130" mass="15318">MWKTCGFWSLFHHVVGKILTLVVNHFRVQFKHLSCADSLFLNVIIEMNIQKKFVFKPTTLNVKSLPFPNSKYVAVKFAMIVMSSKLLHSRSFDYHTHCHRKTLFVLYFSDLLKDQVDYDNFHLELFASTT</sequence>